<dbReference type="Gene3D" id="3.30.40.10">
    <property type="entry name" value="Zinc/RING finger domain, C3HC4 (zinc finger)"/>
    <property type="match status" value="1"/>
</dbReference>
<feature type="domain" description="RING-type" evidence="6">
    <location>
        <begin position="23"/>
        <end position="63"/>
    </location>
</feature>
<dbReference type="SUPFAM" id="SSF57850">
    <property type="entry name" value="RING/U-box"/>
    <property type="match status" value="1"/>
</dbReference>
<protein>
    <recommendedName>
        <fullName evidence="6">RING-type domain-containing protein</fullName>
    </recommendedName>
</protein>
<dbReference type="Pfam" id="PF00097">
    <property type="entry name" value="zf-C3HC4"/>
    <property type="match status" value="1"/>
</dbReference>
<evidence type="ECO:0000256" key="2">
    <source>
        <dbReference type="ARBA" id="ARBA00022771"/>
    </source>
</evidence>
<evidence type="ECO:0000259" key="6">
    <source>
        <dbReference type="PROSITE" id="PS50089"/>
    </source>
</evidence>
<evidence type="ECO:0000313" key="8">
    <source>
        <dbReference type="Proteomes" id="UP001516400"/>
    </source>
</evidence>
<evidence type="ECO:0000313" key="7">
    <source>
        <dbReference type="EMBL" id="KAL3283101.1"/>
    </source>
</evidence>
<dbReference type="PROSITE" id="PS50089">
    <property type="entry name" value="ZF_RING_2"/>
    <property type="match status" value="1"/>
</dbReference>
<gene>
    <name evidence="7" type="ORF">HHI36_006260</name>
</gene>
<accession>A0ABD2NWK9</accession>
<keyword evidence="8" id="KW-1185">Reference proteome</keyword>
<dbReference type="InterPro" id="IPR013083">
    <property type="entry name" value="Znf_RING/FYVE/PHD"/>
</dbReference>
<sequence>MELNNLDEAHVKKLFDRIQFVQCPICLDVIQNIRELPCRHSFCAVCLETYKEGKDVFACPLCKREVPKRKFLIRDSARDSLCVFMKKLCDDFKGHYGADIVSFFKSFDNRKLKQTSEEIIQPSSEENIIPCTAIQSTNKQTSKRKSVDKKRTKSGSNLRTAKKPKQLEITKNLLSRDNSKTLPGIVATSTVKPELKKKRNKLEKSPRPKLKELHLESTENKTKILKWLHDTKNKFDRLSQTQNAVEVDCRDYTDQQMLSQNSFHESNKNTENDQNCGNEKLEVQHIGKKRARSVENSERECEEFKRHTLECSSPSKFKHYQIQKGKESMEDKLRKKVINIVEDEVLDEFDKEVSGEIKMPNLDLVDTFRAKQVIEDEFLNKLDDKISQNVVKNLSTFSNNKTKTKIKHKNSKFSWKNISKFKRSIKNRMFEEIGYKFAANTETNW</sequence>
<dbReference type="SMART" id="SM00184">
    <property type="entry name" value="RING"/>
    <property type="match status" value="1"/>
</dbReference>
<evidence type="ECO:0000256" key="5">
    <source>
        <dbReference type="SAM" id="MobiDB-lite"/>
    </source>
</evidence>
<evidence type="ECO:0000256" key="3">
    <source>
        <dbReference type="ARBA" id="ARBA00022833"/>
    </source>
</evidence>
<proteinExistence type="predicted"/>
<evidence type="ECO:0000256" key="4">
    <source>
        <dbReference type="PROSITE-ProRule" id="PRU00175"/>
    </source>
</evidence>
<reference evidence="7 8" key="1">
    <citation type="journal article" date="2021" name="BMC Biol.">
        <title>Horizontally acquired antibacterial genes associated with adaptive radiation of ladybird beetles.</title>
        <authorList>
            <person name="Li H.S."/>
            <person name="Tang X.F."/>
            <person name="Huang Y.H."/>
            <person name="Xu Z.Y."/>
            <person name="Chen M.L."/>
            <person name="Du X.Y."/>
            <person name="Qiu B.Y."/>
            <person name="Chen P.T."/>
            <person name="Zhang W."/>
            <person name="Slipinski A."/>
            <person name="Escalona H.E."/>
            <person name="Waterhouse R.M."/>
            <person name="Zwick A."/>
            <person name="Pang H."/>
        </authorList>
    </citation>
    <scope>NUCLEOTIDE SEQUENCE [LARGE SCALE GENOMIC DNA]</scope>
    <source>
        <strain evidence="7">SYSU2018</strain>
    </source>
</reference>
<keyword evidence="1" id="KW-0479">Metal-binding</keyword>
<keyword evidence="3" id="KW-0862">Zinc</keyword>
<dbReference type="GO" id="GO:0005634">
    <property type="term" value="C:nucleus"/>
    <property type="evidence" value="ECO:0007669"/>
    <property type="project" value="UniProtKB-ARBA"/>
</dbReference>
<dbReference type="InterPro" id="IPR018957">
    <property type="entry name" value="Znf_C3HC4_RING-type"/>
</dbReference>
<name>A0ABD2NWK9_9CUCU</name>
<dbReference type="InterPro" id="IPR017907">
    <property type="entry name" value="Znf_RING_CS"/>
</dbReference>
<dbReference type="PROSITE" id="PS00518">
    <property type="entry name" value="ZF_RING_1"/>
    <property type="match status" value="1"/>
</dbReference>
<feature type="region of interest" description="Disordered" evidence="5">
    <location>
        <begin position="135"/>
        <end position="165"/>
    </location>
</feature>
<dbReference type="EMBL" id="JABFTP020000144">
    <property type="protein sequence ID" value="KAL3283101.1"/>
    <property type="molecule type" value="Genomic_DNA"/>
</dbReference>
<keyword evidence="2 4" id="KW-0863">Zinc-finger</keyword>
<dbReference type="AlphaFoldDB" id="A0ABD2NWK9"/>
<evidence type="ECO:0000256" key="1">
    <source>
        <dbReference type="ARBA" id="ARBA00022723"/>
    </source>
</evidence>
<dbReference type="InterPro" id="IPR001841">
    <property type="entry name" value="Znf_RING"/>
</dbReference>
<organism evidence="7 8">
    <name type="scientific">Cryptolaemus montrouzieri</name>
    <dbReference type="NCBI Taxonomy" id="559131"/>
    <lineage>
        <taxon>Eukaryota</taxon>
        <taxon>Metazoa</taxon>
        <taxon>Ecdysozoa</taxon>
        <taxon>Arthropoda</taxon>
        <taxon>Hexapoda</taxon>
        <taxon>Insecta</taxon>
        <taxon>Pterygota</taxon>
        <taxon>Neoptera</taxon>
        <taxon>Endopterygota</taxon>
        <taxon>Coleoptera</taxon>
        <taxon>Polyphaga</taxon>
        <taxon>Cucujiformia</taxon>
        <taxon>Coccinelloidea</taxon>
        <taxon>Coccinellidae</taxon>
        <taxon>Scymninae</taxon>
        <taxon>Scymnini</taxon>
        <taxon>Cryptolaemus</taxon>
    </lineage>
</organism>
<dbReference type="Proteomes" id="UP001516400">
    <property type="component" value="Unassembled WGS sequence"/>
</dbReference>
<comment type="caution">
    <text evidence="7">The sequence shown here is derived from an EMBL/GenBank/DDBJ whole genome shotgun (WGS) entry which is preliminary data.</text>
</comment>
<dbReference type="GO" id="GO:0008270">
    <property type="term" value="F:zinc ion binding"/>
    <property type="evidence" value="ECO:0007669"/>
    <property type="project" value="UniProtKB-KW"/>
</dbReference>
<feature type="compositionally biased region" description="Basic residues" evidence="5">
    <location>
        <begin position="141"/>
        <end position="153"/>
    </location>
</feature>